<dbReference type="SUPFAM" id="SSF50346">
    <property type="entry name" value="PRC-barrel domain"/>
    <property type="match status" value="1"/>
</dbReference>
<dbReference type="RefSeq" id="WP_109269817.1">
    <property type="nucleotide sequence ID" value="NZ_QFFF01000001.1"/>
</dbReference>
<name>A0A2U2J020_9SPHN</name>
<keyword evidence="3" id="KW-1185">Reference proteome</keyword>
<dbReference type="PANTHER" id="PTHR36505">
    <property type="entry name" value="BLR1072 PROTEIN"/>
    <property type="match status" value="1"/>
</dbReference>
<feature type="domain" description="PRC-barrel" evidence="1">
    <location>
        <begin position="20"/>
        <end position="95"/>
    </location>
</feature>
<evidence type="ECO:0000313" key="2">
    <source>
        <dbReference type="EMBL" id="PWG01678.1"/>
    </source>
</evidence>
<dbReference type="AlphaFoldDB" id="A0A2U2J020"/>
<organism evidence="2 3">
    <name type="scientific">Allosphingosinicella humi</name>
    <dbReference type="NCBI Taxonomy" id="2068657"/>
    <lineage>
        <taxon>Bacteria</taxon>
        <taxon>Pseudomonadati</taxon>
        <taxon>Pseudomonadota</taxon>
        <taxon>Alphaproteobacteria</taxon>
        <taxon>Sphingomonadales</taxon>
        <taxon>Sphingomonadaceae</taxon>
        <taxon>Allosphingosinicella</taxon>
    </lineage>
</organism>
<dbReference type="InterPro" id="IPR027275">
    <property type="entry name" value="PRC-brl_dom"/>
</dbReference>
<protein>
    <submittedName>
        <fullName evidence="2">Photosystem reaction center subunit H</fullName>
    </submittedName>
</protein>
<dbReference type="OrthoDB" id="7274881at2"/>
<dbReference type="EMBL" id="QFFF01000001">
    <property type="protein sequence ID" value="PWG01678.1"/>
    <property type="molecule type" value="Genomic_DNA"/>
</dbReference>
<dbReference type="Pfam" id="PF05239">
    <property type="entry name" value="PRC"/>
    <property type="match status" value="1"/>
</dbReference>
<dbReference type="InterPro" id="IPR011033">
    <property type="entry name" value="PRC_barrel-like_sf"/>
</dbReference>
<sequence length="125" mass="14407">MAFDTNSDTMARDETYDLISSEKVDGTAVYNRDGERLGTVHHFMVGKRDGRVRYAVMSFGGLFGMGERYHPLPWDVLTYHTDKGGYMVDLDKDRLKEAPSYERGQEPTYDRTYGERVHGYYGVPY</sequence>
<reference evidence="2 3" key="1">
    <citation type="submission" date="2018-05" db="EMBL/GenBank/DDBJ databases">
        <title>Genome of Sphingosinicella humi QZX222.</title>
        <authorList>
            <person name="Qiao Z."/>
            <person name="Wang G."/>
        </authorList>
    </citation>
    <scope>NUCLEOTIDE SEQUENCE [LARGE SCALE GENOMIC DNA]</scope>
    <source>
        <strain evidence="2 3">QZX222</strain>
    </source>
</reference>
<evidence type="ECO:0000313" key="3">
    <source>
        <dbReference type="Proteomes" id="UP000245916"/>
    </source>
</evidence>
<gene>
    <name evidence="2" type="ORF">DF286_01425</name>
</gene>
<accession>A0A2U2J020</accession>
<dbReference type="Proteomes" id="UP000245916">
    <property type="component" value="Unassembled WGS sequence"/>
</dbReference>
<comment type="caution">
    <text evidence="2">The sequence shown here is derived from an EMBL/GenBank/DDBJ whole genome shotgun (WGS) entry which is preliminary data.</text>
</comment>
<evidence type="ECO:0000259" key="1">
    <source>
        <dbReference type="Pfam" id="PF05239"/>
    </source>
</evidence>
<dbReference type="PANTHER" id="PTHR36505:SF1">
    <property type="entry name" value="BLR1072 PROTEIN"/>
    <property type="match status" value="1"/>
</dbReference>
<proteinExistence type="predicted"/>
<dbReference type="Gene3D" id="2.30.30.240">
    <property type="entry name" value="PRC-barrel domain"/>
    <property type="match status" value="1"/>
</dbReference>